<dbReference type="EMBL" id="RJVU01031169">
    <property type="protein sequence ID" value="ROL48310.1"/>
    <property type="molecule type" value="Genomic_DNA"/>
</dbReference>
<dbReference type="Proteomes" id="UP000281406">
    <property type="component" value="Unassembled WGS sequence"/>
</dbReference>
<protein>
    <submittedName>
        <fullName evidence="1">Uncharacterized protein</fullName>
    </submittedName>
</protein>
<keyword evidence="2" id="KW-1185">Reference proteome</keyword>
<name>A0A3N0YQQ5_ANAGA</name>
<reference evidence="1 2" key="1">
    <citation type="submission" date="2018-10" db="EMBL/GenBank/DDBJ databases">
        <title>Genome assembly for a Yunnan-Guizhou Plateau 3E fish, Anabarilius grahami (Regan), and its evolutionary and genetic applications.</title>
        <authorList>
            <person name="Jiang W."/>
        </authorList>
    </citation>
    <scope>NUCLEOTIDE SEQUENCE [LARGE SCALE GENOMIC DNA]</scope>
    <source>
        <strain evidence="1">AG-KIZ</strain>
        <tissue evidence="1">Muscle</tissue>
    </source>
</reference>
<accession>A0A3N0YQQ5</accession>
<comment type="caution">
    <text evidence="1">The sequence shown here is derived from an EMBL/GenBank/DDBJ whole genome shotgun (WGS) entry which is preliminary data.</text>
</comment>
<gene>
    <name evidence="1" type="ORF">DPX16_5704</name>
</gene>
<organism evidence="1 2">
    <name type="scientific">Anabarilius grahami</name>
    <name type="common">Kanglang fish</name>
    <name type="synonym">Barilius grahami</name>
    <dbReference type="NCBI Taxonomy" id="495550"/>
    <lineage>
        <taxon>Eukaryota</taxon>
        <taxon>Metazoa</taxon>
        <taxon>Chordata</taxon>
        <taxon>Craniata</taxon>
        <taxon>Vertebrata</taxon>
        <taxon>Euteleostomi</taxon>
        <taxon>Actinopterygii</taxon>
        <taxon>Neopterygii</taxon>
        <taxon>Teleostei</taxon>
        <taxon>Ostariophysi</taxon>
        <taxon>Cypriniformes</taxon>
        <taxon>Xenocyprididae</taxon>
        <taxon>Xenocypridinae</taxon>
        <taxon>Xenocypridinae incertae sedis</taxon>
        <taxon>Anabarilius</taxon>
    </lineage>
</organism>
<evidence type="ECO:0000313" key="2">
    <source>
        <dbReference type="Proteomes" id="UP000281406"/>
    </source>
</evidence>
<evidence type="ECO:0000313" key="1">
    <source>
        <dbReference type="EMBL" id="ROL48310.1"/>
    </source>
</evidence>
<dbReference type="OrthoDB" id="9940275at2759"/>
<proteinExistence type="predicted"/>
<dbReference type="AlphaFoldDB" id="A0A3N0YQQ5"/>
<sequence length="66" mass="7389">MGKRKDLSEFDKGQIVMLDDWIRASPKLQLLWGVPGLQCLLRLELQTSQGARADPCPPPKEPTVDT</sequence>